<evidence type="ECO:0000313" key="1">
    <source>
        <dbReference type="EMBL" id="MVT68363.1"/>
    </source>
</evidence>
<dbReference type="EMBL" id="WQNF01000020">
    <property type="protein sequence ID" value="MVT68363.1"/>
    <property type="molecule type" value="Genomic_DNA"/>
</dbReference>
<gene>
    <name evidence="1" type="ORF">GPL21_25025</name>
</gene>
<dbReference type="Proteomes" id="UP000436468">
    <property type="component" value="Unassembled WGS sequence"/>
</dbReference>
<name>A0A844SMI2_9BRAD</name>
<keyword evidence="2" id="KW-1185">Reference proteome</keyword>
<dbReference type="AlphaFoldDB" id="A0A844SMI2"/>
<evidence type="ECO:0000313" key="2">
    <source>
        <dbReference type="Proteomes" id="UP000436468"/>
    </source>
</evidence>
<comment type="caution">
    <text evidence="1">The sequence shown here is derived from an EMBL/GenBank/DDBJ whole genome shotgun (WGS) entry which is preliminary data.</text>
</comment>
<organism evidence="1 2">
    <name type="scientific">Bradyrhizobium pachyrhizi</name>
    <dbReference type="NCBI Taxonomy" id="280333"/>
    <lineage>
        <taxon>Bacteria</taxon>
        <taxon>Pseudomonadati</taxon>
        <taxon>Pseudomonadota</taxon>
        <taxon>Alphaproteobacteria</taxon>
        <taxon>Hyphomicrobiales</taxon>
        <taxon>Nitrobacteraceae</taxon>
        <taxon>Bradyrhizobium</taxon>
    </lineage>
</organism>
<protein>
    <recommendedName>
        <fullName evidence="3">GIY-YIG domain-containing protein</fullName>
    </recommendedName>
</protein>
<dbReference type="CDD" id="cd00719">
    <property type="entry name" value="GIY-YIG_SF"/>
    <property type="match status" value="1"/>
</dbReference>
<reference evidence="1 2" key="1">
    <citation type="submission" date="2019-12" db="EMBL/GenBank/DDBJ databases">
        <title>Draft genome sequences Bradyrhizobium cajani AMBPC1010, Bradyrhizobium pachyrhizi AMBPC1040 and Bradyrhizobium yuanmingense ALSPC3051, three plant growth promoting strains isolated from nodules of Cajanus cajan L. in Dominican Republic.</title>
        <authorList>
            <person name="Flores-Felix J.D."/>
            <person name="Araujo J."/>
            <person name="Diaz-Alcantara C."/>
            <person name="Gonzalez-Andres F."/>
            <person name="Velazquez E."/>
        </authorList>
    </citation>
    <scope>NUCLEOTIDE SEQUENCE [LARGE SCALE GENOMIC DNA]</scope>
    <source>
        <strain evidence="1 2">1040</strain>
    </source>
</reference>
<dbReference type="RefSeq" id="WP_157346599.1">
    <property type="nucleotide sequence ID" value="NZ_WQNF01000020.1"/>
</dbReference>
<accession>A0A844SMI2</accession>
<sequence length="128" mass="14272">MRGEPKAVKAKFGQLIRSPMVQFPNAGERLDVPRLQGVYIIYDPKGRVAHVGRTVRGKRGLHQRLSNHMQGKSSFVAKALDGKGSVLRGRYKYRFIEIKGNRLRAFLEAFAIGQLCPDHIGDGALLSE</sequence>
<proteinExistence type="predicted"/>
<evidence type="ECO:0008006" key="3">
    <source>
        <dbReference type="Google" id="ProtNLM"/>
    </source>
</evidence>